<dbReference type="AlphaFoldDB" id="A0A560GAS8"/>
<comment type="caution">
    <text evidence="7">The sequence shown here is derived from an EMBL/GenBank/DDBJ whole genome shotgun (WGS) entry which is preliminary data.</text>
</comment>
<keyword evidence="4 5" id="KW-0472">Membrane</keyword>
<keyword evidence="8" id="KW-1185">Reference proteome</keyword>
<dbReference type="Proteomes" id="UP000316545">
    <property type="component" value="Unassembled WGS sequence"/>
</dbReference>
<accession>A0A560GAS8</accession>
<evidence type="ECO:0000256" key="2">
    <source>
        <dbReference type="ARBA" id="ARBA00022692"/>
    </source>
</evidence>
<dbReference type="GO" id="GO:0008610">
    <property type="term" value="P:lipid biosynthetic process"/>
    <property type="evidence" value="ECO:0007669"/>
    <property type="project" value="InterPro"/>
</dbReference>
<dbReference type="Pfam" id="PF04116">
    <property type="entry name" value="FA_hydroxylase"/>
    <property type="match status" value="1"/>
</dbReference>
<feature type="transmembrane region" description="Helical" evidence="5">
    <location>
        <begin position="34"/>
        <end position="52"/>
    </location>
</feature>
<protein>
    <submittedName>
        <fullName evidence="7">Sterol desaturase/sphingolipid hydroxylase (Fatty acid hydroxylase superfamily)</fullName>
    </submittedName>
</protein>
<evidence type="ECO:0000256" key="3">
    <source>
        <dbReference type="ARBA" id="ARBA00022989"/>
    </source>
</evidence>
<dbReference type="InterPro" id="IPR050307">
    <property type="entry name" value="Sterol_Desaturase_Related"/>
</dbReference>
<dbReference type="GO" id="GO:0016020">
    <property type="term" value="C:membrane"/>
    <property type="evidence" value="ECO:0007669"/>
    <property type="project" value="UniProtKB-SubCell"/>
</dbReference>
<dbReference type="InterPro" id="IPR006694">
    <property type="entry name" value="Fatty_acid_hydroxylase"/>
</dbReference>
<proteinExistence type="predicted"/>
<evidence type="ECO:0000256" key="1">
    <source>
        <dbReference type="ARBA" id="ARBA00004370"/>
    </source>
</evidence>
<evidence type="ECO:0000259" key="6">
    <source>
        <dbReference type="Pfam" id="PF04116"/>
    </source>
</evidence>
<dbReference type="GO" id="GO:0016491">
    <property type="term" value="F:oxidoreductase activity"/>
    <property type="evidence" value="ECO:0007669"/>
    <property type="project" value="InterPro"/>
</dbReference>
<comment type="subcellular location">
    <subcellularLocation>
        <location evidence="1">Membrane</location>
    </subcellularLocation>
</comment>
<dbReference type="GO" id="GO:0005506">
    <property type="term" value="F:iron ion binding"/>
    <property type="evidence" value="ECO:0007669"/>
    <property type="project" value="InterPro"/>
</dbReference>
<feature type="transmembrane region" description="Helical" evidence="5">
    <location>
        <begin position="107"/>
        <end position="127"/>
    </location>
</feature>
<feature type="transmembrane region" description="Helical" evidence="5">
    <location>
        <begin position="73"/>
        <end position="95"/>
    </location>
</feature>
<evidence type="ECO:0000313" key="7">
    <source>
        <dbReference type="EMBL" id="TWB30919.1"/>
    </source>
</evidence>
<keyword evidence="3 5" id="KW-1133">Transmembrane helix</keyword>
<feature type="domain" description="Fatty acid hydroxylase" evidence="6">
    <location>
        <begin position="113"/>
        <end position="247"/>
    </location>
</feature>
<evidence type="ECO:0000256" key="4">
    <source>
        <dbReference type="ARBA" id="ARBA00023136"/>
    </source>
</evidence>
<organism evidence="7 8">
    <name type="scientific">Nitrospirillum amazonense</name>
    <dbReference type="NCBI Taxonomy" id="28077"/>
    <lineage>
        <taxon>Bacteria</taxon>
        <taxon>Pseudomonadati</taxon>
        <taxon>Pseudomonadota</taxon>
        <taxon>Alphaproteobacteria</taxon>
        <taxon>Rhodospirillales</taxon>
        <taxon>Azospirillaceae</taxon>
        <taxon>Nitrospirillum</taxon>
    </lineage>
</organism>
<keyword evidence="2 5" id="KW-0812">Transmembrane</keyword>
<dbReference type="PANTHER" id="PTHR11863">
    <property type="entry name" value="STEROL DESATURASE"/>
    <property type="match status" value="1"/>
</dbReference>
<name>A0A560GAS8_9PROT</name>
<reference evidence="7 8" key="1">
    <citation type="submission" date="2019-06" db="EMBL/GenBank/DDBJ databases">
        <title>Genomic Encyclopedia of Type Strains, Phase IV (KMG-V): Genome sequencing to study the core and pangenomes of soil and plant-associated prokaryotes.</title>
        <authorList>
            <person name="Whitman W."/>
        </authorList>
    </citation>
    <scope>NUCLEOTIDE SEQUENCE [LARGE SCALE GENOMIC DNA]</scope>
    <source>
        <strain evidence="7 8">BR 11865</strain>
    </source>
</reference>
<dbReference type="RefSeq" id="WP_145615687.1">
    <property type="nucleotide sequence ID" value="NZ_JAYNFR010000008.1"/>
</dbReference>
<gene>
    <name evidence="7" type="ORF">FBZ88_102486</name>
</gene>
<evidence type="ECO:0000256" key="5">
    <source>
        <dbReference type="SAM" id="Phobius"/>
    </source>
</evidence>
<sequence>MRRVFSWIAWPGLLALCIAGYAYGNALGHPILTYNITYFGMAAALLLLERLMPYEAAWAKSDGQMRQDISHTALNKGIGQFLASLAAVIGASEVAPAAAGGVWPAHWPMAAQVVLGLVVAEFGLYWAHRLCHEVSWLWPYHAVHHSVTRLWVVNTGRFHFVDSLLSSGFALALGMLVGAPKEVIVWVLVITTYIGFLTHCNVDMDCRGLNWLFNTPDLHRWHHSRIPAEGNTNYGENLLLWDVIFRTRYLPSDRRPPVDIGTADAVPLTFLGQLAFPFRRHRAAPILEAPVAMEARAEAGGD</sequence>
<dbReference type="EMBL" id="VITO01000002">
    <property type="protein sequence ID" value="TWB30919.1"/>
    <property type="molecule type" value="Genomic_DNA"/>
</dbReference>
<evidence type="ECO:0000313" key="8">
    <source>
        <dbReference type="Proteomes" id="UP000316545"/>
    </source>
</evidence>